<comment type="caution">
    <text evidence="2">The sequence shown here is derived from an EMBL/GenBank/DDBJ whole genome shotgun (WGS) entry which is preliminary data.</text>
</comment>
<dbReference type="EMBL" id="BMQO01000021">
    <property type="protein sequence ID" value="GGS37507.1"/>
    <property type="molecule type" value="Genomic_DNA"/>
</dbReference>
<organism evidence="2 3">
    <name type="scientific">Deinococcus knuensis</name>
    <dbReference type="NCBI Taxonomy" id="1837380"/>
    <lineage>
        <taxon>Bacteria</taxon>
        <taxon>Thermotogati</taxon>
        <taxon>Deinococcota</taxon>
        <taxon>Deinococci</taxon>
        <taxon>Deinococcales</taxon>
        <taxon>Deinococcaceae</taxon>
        <taxon>Deinococcus</taxon>
    </lineage>
</organism>
<evidence type="ECO:0000313" key="3">
    <source>
        <dbReference type="Proteomes" id="UP000620633"/>
    </source>
</evidence>
<accession>A0ABQ2STF4</accession>
<protein>
    <recommendedName>
        <fullName evidence="4">PD-(D/E)XK endonuclease-like domain-containing protein</fullName>
    </recommendedName>
</protein>
<keyword evidence="3" id="KW-1185">Reference proteome</keyword>
<feature type="region of interest" description="Disordered" evidence="1">
    <location>
        <begin position="188"/>
        <end position="208"/>
    </location>
</feature>
<name>A0ABQ2STF4_9DEIO</name>
<gene>
    <name evidence="2" type="ORF">GCM10008961_31340</name>
</gene>
<reference evidence="3" key="1">
    <citation type="journal article" date="2019" name="Int. J. Syst. Evol. Microbiol.">
        <title>The Global Catalogue of Microorganisms (GCM) 10K type strain sequencing project: providing services to taxonomists for standard genome sequencing and annotation.</title>
        <authorList>
            <consortium name="The Broad Institute Genomics Platform"/>
            <consortium name="The Broad Institute Genome Sequencing Center for Infectious Disease"/>
            <person name="Wu L."/>
            <person name="Ma J."/>
        </authorList>
    </citation>
    <scope>NUCLEOTIDE SEQUENCE [LARGE SCALE GENOMIC DNA]</scope>
    <source>
        <strain evidence="3">JCM 31406</strain>
    </source>
</reference>
<evidence type="ECO:0000256" key="1">
    <source>
        <dbReference type="SAM" id="MobiDB-lite"/>
    </source>
</evidence>
<proteinExistence type="predicted"/>
<dbReference type="InterPro" id="IPR027417">
    <property type="entry name" value="P-loop_NTPase"/>
</dbReference>
<dbReference type="Gene3D" id="3.40.50.300">
    <property type="entry name" value="P-loop containing nucleotide triphosphate hydrolases"/>
    <property type="match status" value="1"/>
</dbReference>
<sequence length="1142" mass="128644">MKFYPEDPNDENVSQLRVWTRLREAFTPYEGVAYYEYPISFPDGFKRYALDALLVLRHDDGRFGAYVFETKGCRTQNIAGIHGSEWVMQDWHSERESPQRQVDHHKFAFQKVTQALLGPDAALDVIGFVALPRVTRAEWQARGFDRLPGVGNVLLQEDLEPGALRARLADAAQYARSLNAEQWTALQRGLGGGAEPDPIPEGPTYPDRRPPAPGQLTLVTYAGQTPSDQDLRTHLFEEEGEQIRPYTYLVATSLLAQQREHLAPDHQRGEQGPHLMFKRAVRYFLTSRQIRMASRSEEQVLLGRALKAAAGNHPGRQAQLRQDLFRWQKAFAELAERGADVSGGFLNQRVQPLTPQLGQIMQSAQPLLMQAAQQAQPTPTPTFEMAAHAYFASEHYRPTPVIYMEGFTFLTPLQHHFIHCSLARGANVYLIYPNRASQEDGYAVMADTYQRFDDPSYGPVRRRTLRTAEPAGDSDLRQVQAHLFSDTVRVPQRNDGTLNLQAYSHLHEEVNGALRLVQGHLASGKKASDLVLVTRDPDRYRAVLSEQADLLGIELNLSLPPRALLLTPTGRFILTLYDIWRGGDLQVTPEQVESVLRSGWLGGPARVSARTFADVQPQFFDRCRTPEDWVRAFQDLRTHLREGAPVLRSPASVVTQEQVILWEGVLGTVTDLSRRLFSSSERSIGAHVQHLLRELDALPTAQTMDEERELLQALRSALEELATLSSLSLNGEEFGEVISGLVRQREGGTEPDEESPPQKGKVAVVAPESLDGATRSVVVYLGVDHRKVPRLNPSAWPFQDPHLHAQQLKERYLFLAVIRAATDELHLSYALADEREQYTPSIFLTDVARLSNREIPVFRPPVHAPAKSLTAPAPPTIQRSTYSLDEVFHFGLCPARYRLERLSPSSRVYNNAFQITFLAQGHWLDEFWTSLTAHPATLNLADLTAAFEQARTQAEPRARQAFPGLRDLAWRGVSHQINRELHQLTERIEHYQGEGPVRLEPGFTAQHSVKMEDSTSRDVVTQYARQIRRGYGSHPDTSDATQREWLIPGARAQEDDTPHREVDGIQLFATQYHAYRAWLDARKAVYYNHLGRAAPDLPRVTAELNRLITAMERGHYPKAPGDHCAFCPVQRPCLPTLTPEGL</sequence>
<dbReference type="RefSeq" id="WP_189103275.1">
    <property type="nucleotide sequence ID" value="NZ_BMQO01000021.1"/>
</dbReference>
<evidence type="ECO:0008006" key="4">
    <source>
        <dbReference type="Google" id="ProtNLM"/>
    </source>
</evidence>
<dbReference type="SUPFAM" id="SSF52540">
    <property type="entry name" value="P-loop containing nucleoside triphosphate hydrolases"/>
    <property type="match status" value="1"/>
</dbReference>
<evidence type="ECO:0000313" key="2">
    <source>
        <dbReference type="EMBL" id="GGS37507.1"/>
    </source>
</evidence>
<dbReference type="Proteomes" id="UP000620633">
    <property type="component" value="Unassembled WGS sequence"/>
</dbReference>